<keyword evidence="6" id="KW-1185">Reference proteome</keyword>
<proteinExistence type="inferred from homology"/>
<evidence type="ECO:0000256" key="3">
    <source>
        <dbReference type="ARBA" id="ARBA00022840"/>
    </source>
</evidence>
<dbReference type="SUPFAM" id="SSF52540">
    <property type="entry name" value="P-loop containing nucleoside triphosphate hydrolases"/>
    <property type="match status" value="1"/>
</dbReference>
<name>A0ABT0SWV2_9GAMM</name>
<keyword evidence="2" id="KW-0547">Nucleotide-binding</keyword>
<sequence>MDDYDYISEKMIQLAALGAKGDSEKVKIQALRLIRTLQAKRHPLADRLKSAMFSEAGEAEKPYIRKVKDSGVGVNAPPPIDKESGSELLNVEDPVTLPAGFIGSSEVKGPINLVLSERKKLKEMLAAGITPTSKLLFTGPPGVGKTVCAKYIAQQLKRPLLTLDLATVVSSLLGKTGNNIKSAINFSRERPCVLLIDEIDAVAKMRDDSSDVGETKRLVTVLLQELDQWGNENILIAATNHSHLLDPAIHRRFDQIIDFRRPSSDDLRKVGMALIKGRDDMPKEWIIFLTLIMEGTSYSDFQREVNNLRKSCFLYGEDGAQDYMRSLLERNSDKFDKDKRKLMAVKLVRESKLSQRAASRITSIARGTLKNALEAV</sequence>
<dbReference type="Gene3D" id="3.40.50.300">
    <property type="entry name" value="P-loop containing nucleotide triphosphate hydrolases"/>
    <property type="match status" value="1"/>
</dbReference>
<reference evidence="5" key="1">
    <citation type="submission" date="2022-05" db="EMBL/GenBank/DDBJ databases">
        <title>Halomonas geminus sp. nov. and Halomonas llamarensis sp. nov. isolated from high-altitude salars of the Atacama Desert.</title>
        <authorList>
            <person name="Hintersatz C."/>
            <person name="Rojas L.A."/>
            <person name="Wei T.-S."/>
            <person name="Kutschke S."/>
            <person name="Lehmann F."/>
            <person name="Jain R."/>
            <person name="Pollmann K."/>
        </authorList>
    </citation>
    <scope>NUCLEOTIDE SEQUENCE</scope>
    <source>
        <strain evidence="5">ATCH28</strain>
    </source>
</reference>
<dbReference type="SMART" id="SM00382">
    <property type="entry name" value="AAA"/>
    <property type="match status" value="1"/>
</dbReference>
<evidence type="ECO:0000313" key="6">
    <source>
        <dbReference type="Proteomes" id="UP001165369"/>
    </source>
</evidence>
<feature type="domain" description="AAA+ ATPase" evidence="4">
    <location>
        <begin position="131"/>
        <end position="263"/>
    </location>
</feature>
<dbReference type="InterPro" id="IPR050221">
    <property type="entry name" value="26S_Proteasome_ATPase"/>
</dbReference>
<dbReference type="GO" id="GO:0005524">
    <property type="term" value="F:ATP binding"/>
    <property type="evidence" value="ECO:0007669"/>
    <property type="project" value="UniProtKB-KW"/>
</dbReference>
<dbReference type="InterPro" id="IPR003593">
    <property type="entry name" value="AAA+_ATPase"/>
</dbReference>
<evidence type="ECO:0000256" key="2">
    <source>
        <dbReference type="ARBA" id="ARBA00022741"/>
    </source>
</evidence>
<evidence type="ECO:0000256" key="1">
    <source>
        <dbReference type="ARBA" id="ARBA00006914"/>
    </source>
</evidence>
<dbReference type="Proteomes" id="UP001165369">
    <property type="component" value="Unassembled WGS sequence"/>
</dbReference>
<dbReference type="PANTHER" id="PTHR23073">
    <property type="entry name" value="26S PROTEASOME REGULATORY SUBUNIT"/>
    <property type="match status" value="1"/>
</dbReference>
<evidence type="ECO:0000313" key="5">
    <source>
        <dbReference type="EMBL" id="MCL7938781.1"/>
    </source>
</evidence>
<evidence type="ECO:0000259" key="4">
    <source>
        <dbReference type="SMART" id="SM00382"/>
    </source>
</evidence>
<dbReference type="Pfam" id="PF00004">
    <property type="entry name" value="AAA"/>
    <property type="match status" value="1"/>
</dbReference>
<dbReference type="RefSeq" id="WP_250058805.1">
    <property type="nucleotide sequence ID" value="NZ_JAMJPK010000001.1"/>
</dbReference>
<dbReference type="CDD" id="cd19481">
    <property type="entry name" value="RecA-like_protease"/>
    <property type="match status" value="1"/>
</dbReference>
<accession>A0ABT0SWV2</accession>
<gene>
    <name evidence="5" type="ORF">M8009_00495</name>
</gene>
<keyword evidence="3 5" id="KW-0067">ATP-binding</keyword>
<dbReference type="EMBL" id="JAMJPK010000001">
    <property type="protein sequence ID" value="MCL7938781.1"/>
    <property type="molecule type" value="Genomic_DNA"/>
</dbReference>
<comment type="caution">
    <text evidence="5">The sequence shown here is derived from an EMBL/GenBank/DDBJ whole genome shotgun (WGS) entry which is preliminary data.</text>
</comment>
<dbReference type="InterPro" id="IPR003959">
    <property type="entry name" value="ATPase_AAA_core"/>
</dbReference>
<organism evidence="5 6">
    <name type="scientific">Halomonas gemina</name>
    <dbReference type="NCBI Taxonomy" id="2945105"/>
    <lineage>
        <taxon>Bacteria</taxon>
        <taxon>Pseudomonadati</taxon>
        <taxon>Pseudomonadota</taxon>
        <taxon>Gammaproteobacteria</taxon>
        <taxon>Oceanospirillales</taxon>
        <taxon>Halomonadaceae</taxon>
        <taxon>Halomonas</taxon>
    </lineage>
</organism>
<protein>
    <submittedName>
        <fullName evidence="5">ATP-binding protein</fullName>
    </submittedName>
</protein>
<dbReference type="InterPro" id="IPR027417">
    <property type="entry name" value="P-loop_NTPase"/>
</dbReference>
<comment type="similarity">
    <text evidence="1">Belongs to the AAA ATPase family.</text>
</comment>